<dbReference type="InterPro" id="IPR011009">
    <property type="entry name" value="Kinase-like_dom_sf"/>
</dbReference>
<feature type="domain" description="Fungal-type protein kinase" evidence="2">
    <location>
        <begin position="198"/>
        <end position="658"/>
    </location>
</feature>
<dbReference type="EMBL" id="JAPEVG010000064">
    <property type="protein sequence ID" value="KAJ8488343.1"/>
    <property type="molecule type" value="Genomic_DNA"/>
</dbReference>
<proteinExistence type="predicted"/>
<dbReference type="InterPro" id="IPR040976">
    <property type="entry name" value="Pkinase_fungal"/>
</dbReference>
<dbReference type="AlphaFoldDB" id="A0AAD7TZT5"/>
<dbReference type="GO" id="GO:0004672">
    <property type="term" value="F:protein kinase activity"/>
    <property type="evidence" value="ECO:0007669"/>
    <property type="project" value="InterPro"/>
</dbReference>
<feature type="region of interest" description="Disordered" evidence="1">
    <location>
        <begin position="428"/>
        <end position="451"/>
    </location>
</feature>
<feature type="compositionally biased region" description="Polar residues" evidence="1">
    <location>
        <begin position="799"/>
        <end position="810"/>
    </location>
</feature>
<evidence type="ECO:0000256" key="1">
    <source>
        <dbReference type="SAM" id="MobiDB-lite"/>
    </source>
</evidence>
<evidence type="ECO:0000259" key="2">
    <source>
        <dbReference type="Pfam" id="PF17667"/>
    </source>
</evidence>
<evidence type="ECO:0000313" key="4">
    <source>
        <dbReference type="Proteomes" id="UP001215151"/>
    </source>
</evidence>
<reference evidence="3" key="1">
    <citation type="submission" date="2022-11" db="EMBL/GenBank/DDBJ databases">
        <title>Genome Sequence of Cubamyces cubensis.</title>
        <authorList>
            <person name="Buettner E."/>
        </authorList>
    </citation>
    <scope>NUCLEOTIDE SEQUENCE</scope>
    <source>
        <strain evidence="3">MPL-01</strain>
    </source>
</reference>
<evidence type="ECO:0000313" key="3">
    <source>
        <dbReference type="EMBL" id="KAJ8488343.1"/>
    </source>
</evidence>
<dbReference type="Proteomes" id="UP001215151">
    <property type="component" value="Unassembled WGS sequence"/>
</dbReference>
<feature type="region of interest" description="Disordered" evidence="1">
    <location>
        <begin position="799"/>
        <end position="833"/>
    </location>
</feature>
<sequence length="896" mass="100698">MHDFAPKAPTLSTITFHVDLNDFIGQRSRWILGWVLSNAAKRVRTSELYERHLLFPGQPSNFIDRLVPCSTTPPDDTDSLGLENAFRSYRPEPGHEEREYPTLLAGFRKVVEPLEEDRKLEFADIHGVEMPFPFNAFNGEHRLAHSDIAVSFPGQCIVPGSWRHISMVVKFNADEAQDPFPRGTSDIEDDRAVQGVRTVEQLAKSARNLLLVHGFLYAYLVGIYGDNVRLMRFDHSCALVSSSFSLKDGGAKVLRKFFWHLAHPIVGNTVAGADPTVIPLDKESQDWVKSELSRAKPRNWEHHVAALEEGRRVEVYDEKTGRCFPYLLYHLIDVDGRLFSRATMVWRAIEDTRIRENGCLVPDRTCMAPVKPRILKEAWRRVDRTAETEVYKRLQERIPEEERFGLAKMECGGDIGAFEMEWWERRTRDGPLQTTSETTGTSRRGEGESPSTIRAAAAHAVLFCSTGSNGPDAVPFLSSSPGRIPDKPFPLPYPQHQTYSWSFCDEKYWHHERSHVRMVIDDIGRPLTEFTSTREMVMAMRDAIKGHQQAMERAGVLHRDISVGNILIVDDTMERAYTGFLHDFDCSFMADKNDSGAECNGEDTSNDGPAAEVAEPELPEEPTGTFYFLAWDLLRTKQITAHNFRHDLESFYWVLCWVILRHTVCHSKYSRWDGRSLCEVFFKPDNTNGLASAVKCKWFSTQNYLEIHGNVPLTTLVDKFTDMVAASYPPVAFRHFKEELTYEGVLKAFDEVLEMDGWPQDDGTICAYKFEERDGVSNAPVVAPVTADLFHDHQTETLLATRSSQSPPTQGASVISTGGSASSSAASSSPEPSTLAILEAGPLTRSALKHANDADQLSPMEESQRPSKHCKSATQTELREAEGANSPVRGPPTLAV</sequence>
<accession>A0AAD7TZT5</accession>
<protein>
    <recommendedName>
        <fullName evidence="2">Fungal-type protein kinase domain-containing protein</fullName>
    </recommendedName>
</protein>
<dbReference type="SUPFAM" id="SSF56112">
    <property type="entry name" value="Protein kinase-like (PK-like)"/>
    <property type="match status" value="1"/>
</dbReference>
<feature type="region of interest" description="Disordered" evidence="1">
    <location>
        <begin position="597"/>
        <end position="616"/>
    </location>
</feature>
<dbReference type="InterPro" id="IPR008266">
    <property type="entry name" value="Tyr_kinase_AS"/>
</dbReference>
<dbReference type="PANTHER" id="PTHR38248">
    <property type="entry name" value="FUNK1 6"/>
    <property type="match status" value="1"/>
</dbReference>
<name>A0AAD7TZT5_9APHY</name>
<keyword evidence="4" id="KW-1185">Reference proteome</keyword>
<comment type="caution">
    <text evidence="3">The sequence shown here is derived from an EMBL/GenBank/DDBJ whole genome shotgun (WGS) entry which is preliminary data.</text>
</comment>
<feature type="compositionally biased region" description="Low complexity" evidence="1">
    <location>
        <begin position="811"/>
        <end position="829"/>
    </location>
</feature>
<feature type="region of interest" description="Disordered" evidence="1">
    <location>
        <begin position="847"/>
        <end position="896"/>
    </location>
</feature>
<organism evidence="3 4">
    <name type="scientific">Trametes cubensis</name>
    <dbReference type="NCBI Taxonomy" id="1111947"/>
    <lineage>
        <taxon>Eukaryota</taxon>
        <taxon>Fungi</taxon>
        <taxon>Dikarya</taxon>
        <taxon>Basidiomycota</taxon>
        <taxon>Agaricomycotina</taxon>
        <taxon>Agaricomycetes</taxon>
        <taxon>Polyporales</taxon>
        <taxon>Polyporaceae</taxon>
        <taxon>Trametes</taxon>
    </lineage>
</organism>
<dbReference type="PROSITE" id="PS00109">
    <property type="entry name" value="PROTEIN_KINASE_TYR"/>
    <property type="match status" value="1"/>
</dbReference>
<gene>
    <name evidence="3" type="ORF">ONZ51_g3608</name>
</gene>
<dbReference type="Gene3D" id="1.10.510.10">
    <property type="entry name" value="Transferase(Phosphotransferase) domain 1"/>
    <property type="match status" value="1"/>
</dbReference>
<dbReference type="Pfam" id="PF17667">
    <property type="entry name" value="Pkinase_fungal"/>
    <property type="match status" value="1"/>
</dbReference>
<dbReference type="PANTHER" id="PTHR38248:SF2">
    <property type="entry name" value="FUNK1 11"/>
    <property type="match status" value="1"/>
</dbReference>